<dbReference type="Gene3D" id="3.10.20.440">
    <property type="entry name" value="2Fe-2S iron-sulphur cluster binding domain, sarcosine oxidase, alpha subunit, N-terminal domain"/>
    <property type="match status" value="1"/>
</dbReference>
<dbReference type="EMBL" id="WIEZ01000015">
    <property type="protein sequence ID" value="NKM48251.1"/>
    <property type="molecule type" value="Genomic_DNA"/>
</dbReference>
<protein>
    <submittedName>
        <fullName evidence="2">(2Fe-2S)-binding protein</fullName>
    </submittedName>
</protein>
<dbReference type="GO" id="GO:0051536">
    <property type="term" value="F:iron-sulfur cluster binding"/>
    <property type="evidence" value="ECO:0007669"/>
    <property type="project" value="InterPro"/>
</dbReference>
<evidence type="ECO:0000313" key="2">
    <source>
        <dbReference type="EMBL" id="NKM48251.1"/>
    </source>
</evidence>
<evidence type="ECO:0000313" key="3">
    <source>
        <dbReference type="Proteomes" id="UP000662259"/>
    </source>
</evidence>
<evidence type="ECO:0000256" key="1">
    <source>
        <dbReference type="ARBA" id="ARBA00023002"/>
    </source>
</evidence>
<proteinExistence type="predicted"/>
<gene>
    <name evidence="2" type="ORF">GFL91_25440</name>
</gene>
<dbReference type="GO" id="GO:0016491">
    <property type="term" value="F:oxidoreductase activity"/>
    <property type="evidence" value="ECO:0007669"/>
    <property type="project" value="UniProtKB-KW"/>
</dbReference>
<reference evidence="2" key="1">
    <citation type="submission" date="2019-10" db="EMBL/GenBank/DDBJ databases">
        <title>Rhizobium leguminosarum symbiovar viciae collection.</title>
        <authorList>
            <person name="Boivin S."/>
            <person name="Lepetit M."/>
        </authorList>
    </citation>
    <scope>NUCLEOTIDE SEQUENCE</scope>
    <source>
        <strain evidence="2">L143</strain>
    </source>
</reference>
<accession>A0A8I2GUL1</accession>
<dbReference type="SUPFAM" id="SSF54292">
    <property type="entry name" value="2Fe-2S ferredoxin-like"/>
    <property type="match status" value="1"/>
</dbReference>
<name>A0A8I2GUL1_RHILV</name>
<dbReference type="AlphaFoldDB" id="A0A8I2GUL1"/>
<comment type="caution">
    <text evidence="2">The sequence shown here is derived from an EMBL/GenBank/DDBJ whole genome shotgun (WGS) entry which is preliminary data.</text>
</comment>
<organism evidence="2 3">
    <name type="scientific">Rhizobium leguminosarum bv. viciae</name>
    <dbReference type="NCBI Taxonomy" id="387"/>
    <lineage>
        <taxon>Bacteria</taxon>
        <taxon>Pseudomonadati</taxon>
        <taxon>Pseudomonadota</taxon>
        <taxon>Alphaproteobacteria</taxon>
        <taxon>Hyphomicrobiales</taxon>
        <taxon>Rhizobiaceae</taxon>
        <taxon>Rhizobium/Agrobacterium group</taxon>
        <taxon>Rhizobium</taxon>
    </lineage>
</organism>
<dbReference type="Proteomes" id="UP000662259">
    <property type="component" value="Unassembled WGS sequence"/>
</dbReference>
<dbReference type="InterPro" id="IPR036010">
    <property type="entry name" value="2Fe-2S_ferredoxin-like_sf"/>
</dbReference>
<keyword evidence="1" id="KW-0560">Oxidoreductase</keyword>
<dbReference type="InterPro" id="IPR042204">
    <property type="entry name" value="2Fe-2S-bd_N"/>
</dbReference>
<dbReference type="Pfam" id="PF13510">
    <property type="entry name" value="Fer2_4"/>
    <property type="match status" value="1"/>
</dbReference>
<sequence>MMRLTPDQSSRIRRKPRVEFTFDDVPVSGHDGECLMSALMRSGHLHLRDAPEDGGARGAFCCMGLCQECVVRIDGTVVESCRYAVAQGLAVTSLRQKS</sequence>